<comment type="caution">
    <text evidence="8">The sequence shown here is derived from an EMBL/GenBank/DDBJ whole genome shotgun (WGS) entry which is preliminary data.</text>
</comment>
<keyword evidence="4" id="KW-0804">Transcription</keyword>
<evidence type="ECO:0000256" key="5">
    <source>
        <dbReference type="ARBA" id="ARBA00023186"/>
    </source>
</evidence>
<sequence>MTAINITAVNVLDNPTLFVNPFQFEIQYECLQDLQHDLEWKLTYVGSAESEKYDQELDSVLVGPVVRGQYRFIFQADPPDPLKLPPADILGVTVLFLSCSYQGKEFIRVGYYINNEYWEEELRETPPERPIIERMSRSILADKPRVTRFPVEFDPVEAVPGMPQAQPSAQPDSMLGDPAQGFIPAPEMQQGSAGDMQMQQPQAGMEFGQPQLTAVDMEA</sequence>
<evidence type="ECO:0000313" key="9">
    <source>
        <dbReference type="Proteomes" id="UP001497392"/>
    </source>
</evidence>
<keyword evidence="5" id="KW-0143">Chaperone</keyword>
<evidence type="ECO:0000256" key="7">
    <source>
        <dbReference type="SAM" id="MobiDB-lite"/>
    </source>
</evidence>
<feature type="region of interest" description="Disordered" evidence="7">
    <location>
        <begin position="162"/>
        <end position="219"/>
    </location>
</feature>
<dbReference type="PANTHER" id="PTHR12040">
    <property type="entry name" value="ANTI-SILENCING PROTEIN 1"/>
    <property type="match status" value="1"/>
</dbReference>
<gene>
    <name evidence="8" type="primary">g8983</name>
    <name evidence="8" type="ORF">VP750_LOCUS8065</name>
</gene>
<dbReference type="Gene3D" id="2.60.40.1490">
    <property type="entry name" value="Histone chaperone ASF1-like"/>
    <property type="match status" value="1"/>
</dbReference>
<evidence type="ECO:0000256" key="4">
    <source>
        <dbReference type="ARBA" id="ARBA00023163"/>
    </source>
</evidence>
<dbReference type="InterPro" id="IPR036747">
    <property type="entry name" value="ASF1-like_sf"/>
</dbReference>
<reference evidence="8 9" key="1">
    <citation type="submission" date="2024-06" db="EMBL/GenBank/DDBJ databases">
        <authorList>
            <person name="Kraege A."/>
            <person name="Thomma B."/>
        </authorList>
    </citation>
    <scope>NUCLEOTIDE SEQUENCE [LARGE SCALE GENOMIC DNA]</scope>
</reference>
<comment type="similarity">
    <text evidence="2">Belongs to the ASF1 family.</text>
</comment>
<dbReference type="Pfam" id="PF04729">
    <property type="entry name" value="ASF1_hist_chap"/>
    <property type="match status" value="1"/>
</dbReference>
<evidence type="ECO:0000256" key="6">
    <source>
        <dbReference type="ARBA" id="ARBA00023242"/>
    </source>
</evidence>
<accession>A0ABP1G1T1</accession>
<name>A0ABP1G1T1_9CHLO</name>
<dbReference type="SUPFAM" id="SSF101546">
    <property type="entry name" value="ASF1-like"/>
    <property type="match status" value="1"/>
</dbReference>
<evidence type="ECO:0000256" key="3">
    <source>
        <dbReference type="ARBA" id="ARBA00023015"/>
    </source>
</evidence>
<keyword evidence="3" id="KW-0805">Transcription regulation</keyword>
<dbReference type="EMBL" id="CAXHTA020000016">
    <property type="protein sequence ID" value="CAL5226159.1"/>
    <property type="molecule type" value="Genomic_DNA"/>
</dbReference>
<comment type="subcellular location">
    <subcellularLocation>
        <location evidence="1">Nucleus</location>
    </subcellularLocation>
</comment>
<keyword evidence="9" id="KW-1185">Reference proteome</keyword>
<feature type="compositionally biased region" description="Polar residues" evidence="7">
    <location>
        <begin position="189"/>
        <end position="202"/>
    </location>
</feature>
<protein>
    <submittedName>
        <fullName evidence="8">G8983 protein</fullName>
    </submittedName>
</protein>
<evidence type="ECO:0000256" key="2">
    <source>
        <dbReference type="ARBA" id="ARBA00006051"/>
    </source>
</evidence>
<keyword evidence="6" id="KW-0539">Nucleus</keyword>
<organism evidence="8 9">
    <name type="scientific">Coccomyxa viridis</name>
    <dbReference type="NCBI Taxonomy" id="1274662"/>
    <lineage>
        <taxon>Eukaryota</taxon>
        <taxon>Viridiplantae</taxon>
        <taxon>Chlorophyta</taxon>
        <taxon>core chlorophytes</taxon>
        <taxon>Trebouxiophyceae</taxon>
        <taxon>Trebouxiophyceae incertae sedis</taxon>
        <taxon>Coccomyxaceae</taxon>
        <taxon>Coccomyxa</taxon>
    </lineage>
</organism>
<dbReference type="Proteomes" id="UP001497392">
    <property type="component" value="Unassembled WGS sequence"/>
</dbReference>
<dbReference type="InterPro" id="IPR006818">
    <property type="entry name" value="ASF1-like"/>
</dbReference>
<evidence type="ECO:0000313" key="8">
    <source>
        <dbReference type="EMBL" id="CAL5226159.1"/>
    </source>
</evidence>
<evidence type="ECO:0000256" key="1">
    <source>
        <dbReference type="ARBA" id="ARBA00004123"/>
    </source>
</evidence>
<dbReference type="PANTHER" id="PTHR12040:SF0">
    <property type="entry name" value="HISTONE CHAPERONE ASF1"/>
    <property type="match status" value="1"/>
</dbReference>
<proteinExistence type="inferred from homology"/>